<sequence>MPRVPEFVRANEEPKGFGVDSDAWPREGPGGGGKRIWGAVGGLGQSPGLKPGNASYLRRQHSLICRSAKLHKVAAHLDSLRADPHVQVTEA</sequence>
<evidence type="ECO:0000313" key="2">
    <source>
        <dbReference type="EMBL" id="GLL13479.1"/>
    </source>
</evidence>
<feature type="region of interest" description="Disordered" evidence="1">
    <location>
        <begin position="1"/>
        <end position="33"/>
    </location>
</feature>
<reference evidence="2" key="2">
    <citation type="submission" date="2023-01" db="EMBL/GenBank/DDBJ databases">
        <authorList>
            <person name="Sun Q."/>
            <person name="Evtushenko L."/>
        </authorList>
    </citation>
    <scope>NUCLEOTIDE SEQUENCE</scope>
    <source>
        <strain evidence="2">VKM Ac-1069</strain>
    </source>
</reference>
<gene>
    <name evidence="2" type="ORF">GCM10017577_46230</name>
</gene>
<evidence type="ECO:0000256" key="1">
    <source>
        <dbReference type="SAM" id="MobiDB-lite"/>
    </source>
</evidence>
<protein>
    <submittedName>
        <fullName evidence="2">Uncharacterized protein</fullName>
    </submittedName>
</protein>
<reference evidence="2" key="1">
    <citation type="journal article" date="2014" name="Int. J. Syst. Evol. Microbiol.">
        <title>Complete genome sequence of Corynebacterium casei LMG S-19264T (=DSM 44701T), isolated from a smear-ripened cheese.</title>
        <authorList>
            <consortium name="US DOE Joint Genome Institute (JGI-PGF)"/>
            <person name="Walter F."/>
            <person name="Albersmeier A."/>
            <person name="Kalinowski J."/>
            <person name="Ruckert C."/>
        </authorList>
    </citation>
    <scope>NUCLEOTIDE SEQUENCE</scope>
    <source>
        <strain evidence="2">VKM Ac-1069</strain>
    </source>
</reference>
<evidence type="ECO:0000313" key="3">
    <source>
        <dbReference type="Proteomes" id="UP001143463"/>
    </source>
</evidence>
<comment type="caution">
    <text evidence="2">The sequence shown here is derived from an EMBL/GenBank/DDBJ whole genome shotgun (WGS) entry which is preliminary data.</text>
</comment>
<keyword evidence="3" id="KW-1185">Reference proteome</keyword>
<dbReference type="AlphaFoldDB" id="A0A9W6L9Z3"/>
<proteinExistence type="predicted"/>
<accession>A0A9W6L9Z3</accession>
<organism evidence="2 3">
    <name type="scientific">Pseudonocardia halophobica</name>
    <dbReference type="NCBI Taxonomy" id="29401"/>
    <lineage>
        <taxon>Bacteria</taxon>
        <taxon>Bacillati</taxon>
        <taxon>Actinomycetota</taxon>
        <taxon>Actinomycetes</taxon>
        <taxon>Pseudonocardiales</taxon>
        <taxon>Pseudonocardiaceae</taxon>
        <taxon>Pseudonocardia</taxon>
    </lineage>
</organism>
<name>A0A9W6L9Z3_9PSEU</name>
<dbReference type="EMBL" id="BSFQ01000022">
    <property type="protein sequence ID" value="GLL13479.1"/>
    <property type="molecule type" value="Genomic_DNA"/>
</dbReference>
<dbReference type="Proteomes" id="UP001143463">
    <property type="component" value="Unassembled WGS sequence"/>
</dbReference>